<feature type="domain" description="Cohesin subunit SCC3/SA HEAT-repeats" evidence="1">
    <location>
        <begin position="11"/>
        <end position="72"/>
    </location>
</feature>
<dbReference type="PANTHER" id="PTHR11199">
    <property type="entry name" value="STROMAL ANTIGEN"/>
    <property type="match status" value="1"/>
</dbReference>
<dbReference type="GO" id="GO:0008278">
    <property type="term" value="C:cohesin complex"/>
    <property type="evidence" value="ECO:0007669"/>
    <property type="project" value="TreeGrafter"/>
</dbReference>
<dbReference type="Proteomes" id="UP000015105">
    <property type="component" value="Chromosome 4D"/>
</dbReference>
<keyword evidence="3" id="KW-1185">Reference proteome</keyword>
<dbReference type="GO" id="GO:0003682">
    <property type="term" value="F:chromatin binding"/>
    <property type="evidence" value="ECO:0007669"/>
    <property type="project" value="TreeGrafter"/>
</dbReference>
<reference evidence="3" key="1">
    <citation type="journal article" date="2014" name="Science">
        <title>Ancient hybridizations among the ancestral genomes of bread wheat.</title>
        <authorList>
            <consortium name="International Wheat Genome Sequencing Consortium,"/>
            <person name="Marcussen T."/>
            <person name="Sandve S.R."/>
            <person name="Heier L."/>
            <person name="Spannagl M."/>
            <person name="Pfeifer M."/>
            <person name="Jakobsen K.S."/>
            <person name="Wulff B.B."/>
            <person name="Steuernagel B."/>
            <person name="Mayer K.F."/>
            <person name="Olsen O.A."/>
        </authorList>
    </citation>
    <scope>NUCLEOTIDE SEQUENCE [LARGE SCALE GENOMIC DNA]</scope>
    <source>
        <strain evidence="3">cv. AL8/78</strain>
    </source>
</reference>
<protein>
    <recommendedName>
        <fullName evidence="1">Cohesin subunit SCC3/SA HEAT-repeats domain-containing protein</fullName>
    </recommendedName>
</protein>
<dbReference type="EnsemblPlants" id="AET4Gv20317200.18">
    <property type="protein sequence ID" value="AET4Gv20317200.18"/>
    <property type="gene ID" value="AET4Gv20317200"/>
</dbReference>
<name>A0A453HVV6_AEGTS</name>
<evidence type="ECO:0000259" key="1">
    <source>
        <dbReference type="Pfam" id="PF24571"/>
    </source>
</evidence>
<dbReference type="Pfam" id="PF24571">
    <property type="entry name" value="HEAT_SCC3-SA"/>
    <property type="match status" value="1"/>
</dbReference>
<sequence>VTFCHNYIIFVLQDWKCVISMLLDETPIAELTDMDGTNLVRMLRASAKKAVGERIVLATDNRKMYYNKSQKVAVSSVVSYSIGAKSH</sequence>
<evidence type="ECO:0000313" key="3">
    <source>
        <dbReference type="Proteomes" id="UP000015105"/>
    </source>
</evidence>
<organism evidence="2 3">
    <name type="scientific">Aegilops tauschii subsp. strangulata</name>
    <name type="common">Goatgrass</name>
    <dbReference type="NCBI Taxonomy" id="200361"/>
    <lineage>
        <taxon>Eukaryota</taxon>
        <taxon>Viridiplantae</taxon>
        <taxon>Streptophyta</taxon>
        <taxon>Embryophyta</taxon>
        <taxon>Tracheophyta</taxon>
        <taxon>Spermatophyta</taxon>
        <taxon>Magnoliopsida</taxon>
        <taxon>Liliopsida</taxon>
        <taxon>Poales</taxon>
        <taxon>Poaceae</taxon>
        <taxon>BOP clade</taxon>
        <taxon>Pooideae</taxon>
        <taxon>Triticodae</taxon>
        <taxon>Triticeae</taxon>
        <taxon>Triticinae</taxon>
        <taxon>Aegilops</taxon>
    </lineage>
</organism>
<reference evidence="3" key="2">
    <citation type="journal article" date="2017" name="Nat. Plants">
        <title>The Aegilops tauschii genome reveals multiple impacts of transposons.</title>
        <authorList>
            <person name="Zhao G."/>
            <person name="Zou C."/>
            <person name="Li K."/>
            <person name="Wang K."/>
            <person name="Li T."/>
            <person name="Gao L."/>
            <person name="Zhang X."/>
            <person name="Wang H."/>
            <person name="Yang Z."/>
            <person name="Liu X."/>
            <person name="Jiang W."/>
            <person name="Mao L."/>
            <person name="Kong X."/>
            <person name="Jiao Y."/>
            <person name="Jia J."/>
        </authorList>
    </citation>
    <scope>NUCLEOTIDE SEQUENCE [LARGE SCALE GENOMIC DNA]</scope>
    <source>
        <strain evidence="3">cv. AL8/78</strain>
    </source>
</reference>
<dbReference type="PANTHER" id="PTHR11199:SF0">
    <property type="entry name" value="LD34181P-RELATED"/>
    <property type="match status" value="1"/>
</dbReference>
<evidence type="ECO:0000313" key="2">
    <source>
        <dbReference type="EnsemblPlants" id="AET4Gv20317200.18"/>
    </source>
</evidence>
<dbReference type="GO" id="GO:0005634">
    <property type="term" value="C:nucleus"/>
    <property type="evidence" value="ECO:0007669"/>
    <property type="project" value="TreeGrafter"/>
</dbReference>
<reference evidence="2" key="3">
    <citation type="journal article" date="2017" name="Nature">
        <title>Genome sequence of the progenitor of the wheat D genome Aegilops tauschii.</title>
        <authorList>
            <person name="Luo M.C."/>
            <person name="Gu Y.Q."/>
            <person name="Puiu D."/>
            <person name="Wang H."/>
            <person name="Twardziok S.O."/>
            <person name="Deal K.R."/>
            <person name="Huo N."/>
            <person name="Zhu T."/>
            <person name="Wang L."/>
            <person name="Wang Y."/>
            <person name="McGuire P.E."/>
            <person name="Liu S."/>
            <person name="Long H."/>
            <person name="Ramasamy R.K."/>
            <person name="Rodriguez J.C."/>
            <person name="Van S.L."/>
            <person name="Yuan L."/>
            <person name="Wang Z."/>
            <person name="Xia Z."/>
            <person name="Xiao L."/>
            <person name="Anderson O.D."/>
            <person name="Ouyang S."/>
            <person name="Liang Y."/>
            <person name="Zimin A.V."/>
            <person name="Pertea G."/>
            <person name="Qi P."/>
            <person name="Bennetzen J.L."/>
            <person name="Dai X."/>
            <person name="Dawson M.W."/>
            <person name="Muller H.G."/>
            <person name="Kugler K."/>
            <person name="Rivarola-Duarte L."/>
            <person name="Spannagl M."/>
            <person name="Mayer K.F.X."/>
            <person name="Lu F.H."/>
            <person name="Bevan M.W."/>
            <person name="Leroy P."/>
            <person name="Li P."/>
            <person name="You F.M."/>
            <person name="Sun Q."/>
            <person name="Liu Z."/>
            <person name="Lyons E."/>
            <person name="Wicker T."/>
            <person name="Salzberg S.L."/>
            <person name="Devos K.M."/>
            <person name="Dvorak J."/>
        </authorList>
    </citation>
    <scope>NUCLEOTIDE SEQUENCE [LARGE SCALE GENOMIC DNA]</scope>
    <source>
        <strain evidence="2">cv. AL8/78</strain>
    </source>
</reference>
<dbReference type="GO" id="GO:0007062">
    <property type="term" value="P:sister chromatid cohesion"/>
    <property type="evidence" value="ECO:0007669"/>
    <property type="project" value="TreeGrafter"/>
</dbReference>
<dbReference type="InterPro" id="IPR039662">
    <property type="entry name" value="Cohesin_Scc3/SA"/>
</dbReference>
<dbReference type="InterPro" id="IPR056396">
    <property type="entry name" value="HEAT_SCC3-SA"/>
</dbReference>
<reference evidence="2" key="4">
    <citation type="submission" date="2019-03" db="UniProtKB">
        <authorList>
            <consortium name="EnsemblPlants"/>
        </authorList>
    </citation>
    <scope>IDENTIFICATION</scope>
</reference>
<reference evidence="2" key="5">
    <citation type="journal article" date="2021" name="G3 (Bethesda)">
        <title>Aegilops tauschii genome assembly Aet v5.0 features greater sequence contiguity and improved annotation.</title>
        <authorList>
            <person name="Wang L."/>
            <person name="Zhu T."/>
            <person name="Rodriguez J.C."/>
            <person name="Deal K.R."/>
            <person name="Dubcovsky J."/>
            <person name="McGuire P.E."/>
            <person name="Lux T."/>
            <person name="Spannagl M."/>
            <person name="Mayer K.F.X."/>
            <person name="Baldrich P."/>
            <person name="Meyers B.C."/>
            <person name="Huo N."/>
            <person name="Gu Y.Q."/>
            <person name="Zhou H."/>
            <person name="Devos K.M."/>
            <person name="Bennetzen J.L."/>
            <person name="Unver T."/>
            <person name="Budak H."/>
            <person name="Gulick P.J."/>
            <person name="Galiba G."/>
            <person name="Kalapos B."/>
            <person name="Nelson D.R."/>
            <person name="Li P."/>
            <person name="You F.M."/>
            <person name="Luo M.C."/>
            <person name="Dvorak J."/>
        </authorList>
    </citation>
    <scope>NUCLEOTIDE SEQUENCE [LARGE SCALE GENOMIC DNA]</scope>
    <source>
        <strain evidence="2">cv. AL8/78</strain>
    </source>
</reference>
<dbReference type="AlphaFoldDB" id="A0A453HVV6"/>
<dbReference type="Gramene" id="AET4Gv20317200.18">
    <property type="protein sequence ID" value="AET4Gv20317200.18"/>
    <property type="gene ID" value="AET4Gv20317200"/>
</dbReference>
<dbReference type="GO" id="GO:0000785">
    <property type="term" value="C:chromatin"/>
    <property type="evidence" value="ECO:0007669"/>
    <property type="project" value="TreeGrafter"/>
</dbReference>
<accession>A0A453HVV6</accession>
<proteinExistence type="predicted"/>